<comment type="caution">
    <text evidence="2">The sequence shown here is derived from an EMBL/GenBank/DDBJ whole genome shotgun (WGS) entry which is preliminary data.</text>
</comment>
<dbReference type="Gene3D" id="3.60.15.10">
    <property type="entry name" value="Ribonuclease Z/Hydroxyacylglutathione hydrolase-like"/>
    <property type="match status" value="1"/>
</dbReference>
<dbReference type="RefSeq" id="WP_413781183.1">
    <property type="nucleotide sequence ID" value="NZ_JAUOZS010000001.1"/>
</dbReference>
<dbReference type="SMART" id="SM00849">
    <property type="entry name" value="Lactamase_B"/>
    <property type="match status" value="1"/>
</dbReference>
<dbReference type="PANTHER" id="PTHR42951">
    <property type="entry name" value="METALLO-BETA-LACTAMASE DOMAIN-CONTAINING"/>
    <property type="match status" value="1"/>
</dbReference>
<sequence>MTDTVRIHDLALDADMFGTSITIHPVLLWDATDGATLVDAGVPGLFPLLRQAVERAGVPFRQLRRVILTHQDWDHTGALPDILAAGEGITVCAHRLEKPYIEGALPNYKLTPEKIAARIAALPPEAQPKAAAVFAALPVSPVHRALVDGELLPFHGGLEVIHTPGHTPGNLCLYLKNRRLLIAGDQLRVVDGALVGPAPEHTPDMPTALTSLKKLAAYDIDRVLCYHGGPYGPNAAPSIATLVGCR</sequence>
<dbReference type="InterPro" id="IPR036866">
    <property type="entry name" value="RibonucZ/Hydroxyglut_hydro"/>
</dbReference>
<protein>
    <submittedName>
        <fullName evidence="2">MBL fold metallo-hydrolase</fullName>
    </submittedName>
</protein>
<dbReference type="EMBL" id="JAUOZS010000001">
    <property type="protein sequence ID" value="MDT8902708.1"/>
    <property type="molecule type" value="Genomic_DNA"/>
</dbReference>
<gene>
    <name evidence="2" type="ORF">Q4T40_15800</name>
</gene>
<dbReference type="InterPro" id="IPR050855">
    <property type="entry name" value="NDM-1-like"/>
</dbReference>
<feature type="domain" description="Metallo-beta-lactamase" evidence="1">
    <location>
        <begin position="22"/>
        <end position="227"/>
    </location>
</feature>
<name>A0ABU3P0Z4_9FIRM</name>
<accession>A0ABU3P0Z4</accession>
<reference evidence="2 3" key="1">
    <citation type="submission" date="2023-07" db="EMBL/GenBank/DDBJ databases">
        <title>The novel representative of Negativicutes class, Anaeroselena agilis gen. nov. sp. nov.</title>
        <authorList>
            <person name="Prokofeva M.I."/>
            <person name="Elcheninov A.G."/>
            <person name="Klyukina A."/>
            <person name="Kublanov I.V."/>
            <person name="Frolov E.N."/>
            <person name="Podosokorskaya O.A."/>
        </authorList>
    </citation>
    <scope>NUCLEOTIDE SEQUENCE [LARGE SCALE GENOMIC DNA]</scope>
    <source>
        <strain evidence="2 3">4137-cl</strain>
    </source>
</reference>
<dbReference type="CDD" id="cd07721">
    <property type="entry name" value="yflN-like_MBL-fold"/>
    <property type="match status" value="1"/>
</dbReference>
<organism evidence="2 3">
    <name type="scientific">Anaeroselena agilis</name>
    <dbReference type="NCBI Taxonomy" id="3063788"/>
    <lineage>
        <taxon>Bacteria</taxon>
        <taxon>Bacillati</taxon>
        <taxon>Bacillota</taxon>
        <taxon>Negativicutes</taxon>
        <taxon>Acetonemataceae</taxon>
        <taxon>Anaeroselena</taxon>
    </lineage>
</organism>
<dbReference type="Pfam" id="PF00753">
    <property type="entry name" value="Lactamase_B"/>
    <property type="match status" value="1"/>
</dbReference>
<evidence type="ECO:0000259" key="1">
    <source>
        <dbReference type="SMART" id="SM00849"/>
    </source>
</evidence>
<keyword evidence="3" id="KW-1185">Reference proteome</keyword>
<proteinExistence type="predicted"/>
<dbReference type="PANTHER" id="PTHR42951:SF15">
    <property type="entry name" value="METALLO-BETA-LACTAMASE SUPERFAMILY PROTEIN"/>
    <property type="match status" value="1"/>
</dbReference>
<evidence type="ECO:0000313" key="3">
    <source>
        <dbReference type="Proteomes" id="UP001254848"/>
    </source>
</evidence>
<dbReference type="Proteomes" id="UP001254848">
    <property type="component" value="Unassembled WGS sequence"/>
</dbReference>
<evidence type="ECO:0000313" key="2">
    <source>
        <dbReference type="EMBL" id="MDT8902708.1"/>
    </source>
</evidence>
<dbReference type="InterPro" id="IPR001279">
    <property type="entry name" value="Metallo-B-lactamas"/>
</dbReference>
<dbReference type="SUPFAM" id="SSF56281">
    <property type="entry name" value="Metallo-hydrolase/oxidoreductase"/>
    <property type="match status" value="1"/>
</dbReference>